<evidence type="ECO:0000313" key="2">
    <source>
        <dbReference type="EMBL" id="MBC3901036.1"/>
    </source>
</evidence>
<feature type="transmembrane region" description="Helical" evidence="1">
    <location>
        <begin position="94"/>
        <end position="114"/>
    </location>
</feature>
<feature type="transmembrane region" description="Helical" evidence="1">
    <location>
        <begin position="12"/>
        <end position="35"/>
    </location>
</feature>
<evidence type="ECO:0000256" key="1">
    <source>
        <dbReference type="SAM" id="Phobius"/>
    </source>
</evidence>
<evidence type="ECO:0000313" key="3">
    <source>
        <dbReference type="Proteomes" id="UP000622405"/>
    </source>
</evidence>
<keyword evidence="1" id="KW-1133">Transmembrane helix</keyword>
<name>A0ABR6Z0X1_9FIRM</name>
<dbReference type="Proteomes" id="UP000622405">
    <property type="component" value="Unassembled WGS sequence"/>
</dbReference>
<feature type="transmembrane region" description="Helical" evidence="1">
    <location>
        <begin position="41"/>
        <end position="62"/>
    </location>
</feature>
<dbReference type="Pfam" id="PF03729">
    <property type="entry name" value="DUF308"/>
    <property type="match status" value="2"/>
</dbReference>
<keyword evidence="1" id="KW-0812">Transmembrane</keyword>
<feature type="transmembrane region" description="Helical" evidence="1">
    <location>
        <begin position="126"/>
        <end position="146"/>
    </location>
</feature>
<dbReference type="PANTHER" id="PTHR34989">
    <property type="entry name" value="PROTEIN HDED"/>
    <property type="match status" value="1"/>
</dbReference>
<dbReference type="PANTHER" id="PTHR34989:SF1">
    <property type="entry name" value="PROTEIN HDED"/>
    <property type="match status" value="1"/>
</dbReference>
<accession>A0ABR6Z0X1</accession>
<dbReference type="InterPro" id="IPR052712">
    <property type="entry name" value="Acid_resist_chaperone_HdeD"/>
</dbReference>
<proteinExistence type="predicted"/>
<sequence length="180" mass="19423">MKGKKMNNFLKMSKTLGIVVAILMVILGGLIFFAPMFAAQMIMWFFIAGLIIYGVFHIIVFAKSEIKNGWSLTSGIMAVVLGVLLIFSDPLSRASTLAFMLAFIALSTGMNQIAASSVMKKQGATGTGWLLASGIINIFLSIFLIFNPFVMLLGFGIIAGVYLIFGGIALFAESMSTRIE</sequence>
<protein>
    <recommendedName>
        <fullName evidence="4">Acid-resistance membrane protein</fullName>
    </recommendedName>
</protein>
<organism evidence="2 3">
    <name type="scientific">Acetobacterium malicum</name>
    <dbReference type="NCBI Taxonomy" id="52692"/>
    <lineage>
        <taxon>Bacteria</taxon>
        <taxon>Bacillati</taxon>
        <taxon>Bacillota</taxon>
        <taxon>Clostridia</taxon>
        <taxon>Eubacteriales</taxon>
        <taxon>Eubacteriaceae</taxon>
        <taxon>Acetobacterium</taxon>
    </lineage>
</organism>
<feature type="transmembrane region" description="Helical" evidence="1">
    <location>
        <begin position="69"/>
        <end position="88"/>
    </location>
</feature>
<reference evidence="2 3" key="1">
    <citation type="journal article" date="2020" name="mSystems">
        <title>Defining Genomic and Predicted Metabolic Features of the Acetobacterium Genus.</title>
        <authorList>
            <person name="Ross D.E."/>
            <person name="Marshall C.W."/>
            <person name="Gulliver D."/>
            <person name="May H.D."/>
            <person name="Norman R.S."/>
        </authorList>
    </citation>
    <scope>NUCLEOTIDE SEQUENCE [LARGE SCALE GENOMIC DNA]</scope>
    <source>
        <strain evidence="2 3">DSM 4132</strain>
    </source>
</reference>
<keyword evidence="3" id="KW-1185">Reference proteome</keyword>
<comment type="caution">
    <text evidence="2">The sequence shown here is derived from an EMBL/GenBank/DDBJ whole genome shotgun (WGS) entry which is preliminary data.</text>
</comment>
<gene>
    <name evidence="2" type="ORF">GH811_15570</name>
</gene>
<evidence type="ECO:0008006" key="4">
    <source>
        <dbReference type="Google" id="ProtNLM"/>
    </source>
</evidence>
<dbReference type="InterPro" id="IPR005325">
    <property type="entry name" value="DUF308_memb"/>
</dbReference>
<keyword evidence="1" id="KW-0472">Membrane</keyword>
<feature type="transmembrane region" description="Helical" evidence="1">
    <location>
        <begin position="152"/>
        <end position="172"/>
    </location>
</feature>
<dbReference type="EMBL" id="WJBE01000019">
    <property type="protein sequence ID" value="MBC3901036.1"/>
    <property type="molecule type" value="Genomic_DNA"/>
</dbReference>